<comment type="caution">
    <text evidence="2">The sequence shown here is derived from an EMBL/GenBank/DDBJ whole genome shotgun (WGS) entry which is preliminary data.</text>
</comment>
<feature type="transmembrane region" description="Helical" evidence="1">
    <location>
        <begin position="251"/>
        <end position="270"/>
    </location>
</feature>
<organism evidence="2 3">
    <name type="scientific">Eiseniibacteriota bacterium</name>
    <dbReference type="NCBI Taxonomy" id="2212470"/>
    <lineage>
        <taxon>Bacteria</taxon>
        <taxon>Candidatus Eiseniibacteriota</taxon>
    </lineage>
</organism>
<feature type="transmembrane region" description="Helical" evidence="1">
    <location>
        <begin position="110"/>
        <end position="130"/>
    </location>
</feature>
<protein>
    <submittedName>
        <fullName evidence="2">DUF2232 domain-containing protein</fullName>
    </submittedName>
</protein>
<evidence type="ECO:0000313" key="2">
    <source>
        <dbReference type="EMBL" id="TMQ64684.1"/>
    </source>
</evidence>
<dbReference type="Proteomes" id="UP000317691">
    <property type="component" value="Unassembled WGS sequence"/>
</dbReference>
<evidence type="ECO:0000313" key="3">
    <source>
        <dbReference type="Proteomes" id="UP000317691"/>
    </source>
</evidence>
<dbReference type="Pfam" id="PF09991">
    <property type="entry name" value="DUF2232"/>
    <property type="match status" value="1"/>
</dbReference>
<feature type="transmembrane region" description="Helical" evidence="1">
    <location>
        <begin position="85"/>
        <end position="103"/>
    </location>
</feature>
<feature type="transmembrane region" description="Helical" evidence="1">
    <location>
        <begin position="177"/>
        <end position="205"/>
    </location>
</feature>
<keyword evidence="1" id="KW-0472">Membrane</keyword>
<dbReference type="InterPro" id="IPR018710">
    <property type="entry name" value="DUF2232"/>
</dbReference>
<feature type="transmembrane region" description="Helical" evidence="1">
    <location>
        <begin position="225"/>
        <end position="245"/>
    </location>
</feature>
<feature type="transmembrane region" description="Helical" evidence="1">
    <location>
        <begin position="12"/>
        <end position="33"/>
    </location>
</feature>
<proteinExistence type="predicted"/>
<gene>
    <name evidence="2" type="ORF">E6K79_06500</name>
</gene>
<accession>A0A538TM38</accession>
<dbReference type="EMBL" id="VBOZ01000017">
    <property type="protein sequence ID" value="TMQ64684.1"/>
    <property type="molecule type" value="Genomic_DNA"/>
</dbReference>
<sequence length="331" mass="34728">MSNTADAGRPAALLEGARAVGVLLLGAGLIAAASSDVPAPIPWAYGLLPVGILWLARRVGLLLGALAATATLGAVYSAGLREPSQLFFVAVLAGSGLCLASCARRGVGASTTLVLSATPVLAVGAAYLIFGGLDELSRLLALRIEELRRLESEHRVSQALGLSAADFELALEKTGKIWTLLLPSLFALKWVLVMAINCWLASVLFQDEEGFPSFAEFSTWRVHRAGAWAVALALVLIVTQVKPAVEAGVNLAFPLAVAYTIQGFAVARFMSIAFELRGIIQAAILILIVLMPILLVVFLGIGFFDAWYDFRRRAVLGPSGSLGDGSGGDEG</sequence>
<reference evidence="2 3" key="1">
    <citation type="journal article" date="2019" name="Nat. Microbiol.">
        <title>Mediterranean grassland soil C-N compound turnover is dependent on rainfall and depth, and is mediated by genomically divergent microorganisms.</title>
        <authorList>
            <person name="Diamond S."/>
            <person name="Andeer P.F."/>
            <person name="Li Z."/>
            <person name="Crits-Christoph A."/>
            <person name="Burstein D."/>
            <person name="Anantharaman K."/>
            <person name="Lane K.R."/>
            <person name="Thomas B.C."/>
            <person name="Pan C."/>
            <person name="Northen T.R."/>
            <person name="Banfield J.F."/>
        </authorList>
    </citation>
    <scope>NUCLEOTIDE SEQUENCE [LARGE SCALE GENOMIC DNA]</scope>
    <source>
        <strain evidence="2">WS_9</strain>
    </source>
</reference>
<evidence type="ECO:0000256" key="1">
    <source>
        <dbReference type="SAM" id="Phobius"/>
    </source>
</evidence>
<feature type="transmembrane region" description="Helical" evidence="1">
    <location>
        <begin position="282"/>
        <end position="304"/>
    </location>
</feature>
<feature type="transmembrane region" description="Helical" evidence="1">
    <location>
        <begin position="61"/>
        <end position="79"/>
    </location>
</feature>
<name>A0A538TM38_UNCEI</name>
<keyword evidence="1" id="KW-1133">Transmembrane helix</keyword>
<dbReference type="AlphaFoldDB" id="A0A538TM38"/>
<keyword evidence="1" id="KW-0812">Transmembrane</keyword>